<evidence type="ECO:0000313" key="5">
    <source>
        <dbReference type="EMBL" id="GBM61080.1"/>
    </source>
</evidence>
<evidence type="ECO:0000256" key="2">
    <source>
        <dbReference type="SAM" id="Coils"/>
    </source>
</evidence>
<evidence type="ECO:0000256" key="3">
    <source>
        <dbReference type="SAM" id="MobiDB-lite"/>
    </source>
</evidence>
<feature type="coiled-coil region" evidence="2">
    <location>
        <begin position="337"/>
        <end position="364"/>
    </location>
</feature>
<proteinExistence type="predicted"/>
<dbReference type="InterPro" id="IPR036875">
    <property type="entry name" value="Znf_CCHC_sf"/>
</dbReference>
<keyword evidence="2" id="KW-0175">Coiled coil</keyword>
<dbReference type="AlphaFoldDB" id="A0A4Y2H4P1"/>
<dbReference type="GO" id="GO:0008270">
    <property type="term" value="F:zinc ion binding"/>
    <property type="evidence" value="ECO:0007669"/>
    <property type="project" value="UniProtKB-KW"/>
</dbReference>
<dbReference type="OrthoDB" id="6538027at2759"/>
<feature type="domain" description="CCHC-type" evidence="4">
    <location>
        <begin position="108"/>
        <end position="122"/>
    </location>
</feature>
<dbReference type="SUPFAM" id="SSF57756">
    <property type="entry name" value="Retrovirus zinc finger-like domains"/>
    <property type="match status" value="1"/>
</dbReference>
<dbReference type="Gene3D" id="4.10.60.10">
    <property type="entry name" value="Zinc finger, CCHC-type"/>
    <property type="match status" value="1"/>
</dbReference>
<dbReference type="PANTHER" id="PTHR46888:SF1">
    <property type="entry name" value="RIBONUCLEASE H"/>
    <property type="match status" value="1"/>
</dbReference>
<keyword evidence="6" id="KW-1185">Reference proteome</keyword>
<gene>
    <name evidence="5" type="ORF">AVEN_209148_1</name>
</gene>
<accession>A0A4Y2H4P1</accession>
<dbReference type="InterPro" id="IPR001878">
    <property type="entry name" value="Znf_CCHC"/>
</dbReference>
<dbReference type="Gene3D" id="2.40.70.10">
    <property type="entry name" value="Acid Proteases"/>
    <property type="match status" value="1"/>
</dbReference>
<feature type="region of interest" description="Disordered" evidence="3">
    <location>
        <begin position="460"/>
        <end position="497"/>
    </location>
</feature>
<evidence type="ECO:0000313" key="6">
    <source>
        <dbReference type="Proteomes" id="UP000499080"/>
    </source>
</evidence>
<keyword evidence="1" id="KW-0862">Zinc</keyword>
<dbReference type="PROSITE" id="PS50158">
    <property type="entry name" value="ZF_CCHC"/>
    <property type="match status" value="1"/>
</dbReference>
<dbReference type="InterPro" id="IPR021109">
    <property type="entry name" value="Peptidase_aspartic_dom_sf"/>
</dbReference>
<dbReference type="EMBL" id="BGPR01180503">
    <property type="protein sequence ID" value="GBM61080.1"/>
    <property type="molecule type" value="Genomic_DNA"/>
</dbReference>
<sequence>FFDEWVNGVKADSFEKLSDLIITDQIKRKVSQEIKDHFIDELSKLNSPDDLVEKLDDYDTLRSTSRSKQPRKEWHYDKQNSFKDDSAFITNEKKRLYGITHNERGEPKCFHCSNFGHIARNCSIPKSVLTCREGNETGHKIINCVAKETNHASEESLSVRLVGDNSDERNSFLKKAKINNCDNEQALTDTGSSCCLLKISVAEKLKLKFERAANKIYGFGNQKMPALTSIGRITADIEVDNVKAENISIYVVPDDAQSVDLIIGRTWLDLPHIAYTKTGNRVHIGYREDELFRNFPMDEKVNPVCLKRLETSQLESESLQIKDTSQQKMMGYLTYELRLLQGDIKNFKEERQSLLLQIQKKNKNVDNLKSINDSLVKTNSYYDNNKSGEVLLRKGDIVAVRRKPNTTSESTTTQLRYRGPMVVAEIRPSDTHRISQLEPSNGRPYATIVHVSQLKAWRSWKEDDDDSSRNSHNEPEIQRSKRTVRKPLRYGDFMPDR</sequence>
<name>A0A4Y2H4P1_ARAVE</name>
<dbReference type="GO" id="GO:0003676">
    <property type="term" value="F:nucleic acid binding"/>
    <property type="evidence" value="ECO:0007669"/>
    <property type="project" value="InterPro"/>
</dbReference>
<feature type="compositionally biased region" description="Basic and acidic residues" evidence="3">
    <location>
        <begin position="467"/>
        <end position="479"/>
    </location>
</feature>
<keyword evidence="1" id="KW-0863">Zinc-finger</keyword>
<comment type="caution">
    <text evidence="5">The sequence shown here is derived from an EMBL/GenBank/DDBJ whole genome shotgun (WGS) entry which is preliminary data.</text>
</comment>
<organism evidence="5 6">
    <name type="scientific">Araneus ventricosus</name>
    <name type="common">Orbweaver spider</name>
    <name type="synonym">Epeira ventricosa</name>
    <dbReference type="NCBI Taxonomy" id="182803"/>
    <lineage>
        <taxon>Eukaryota</taxon>
        <taxon>Metazoa</taxon>
        <taxon>Ecdysozoa</taxon>
        <taxon>Arthropoda</taxon>
        <taxon>Chelicerata</taxon>
        <taxon>Arachnida</taxon>
        <taxon>Araneae</taxon>
        <taxon>Araneomorphae</taxon>
        <taxon>Entelegynae</taxon>
        <taxon>Araneoidea</taxon>
        <taxon>Araneidae</taxon>
        <taxon>Araneus</taxon>
    </lineage>
</organism>
<evidence type="ECO:0000259" key="4">
    <source>
        <dbReference type="PROSITE" id="PS50158"/>
    </source>
</evidence>
<dbReference type="Proteomes" id="UP000499080">
    <property type="component" value="Unassembled WGS sequence"/>
</dbReference>
<evidence type="ECO:0000256" key="1">
    <source>
        <dbReference type="PROSITE-ProRule" id="PRU00047"/>
    </source>
</evidence>
<dbReference type="CDD" id="cd00303">
    <property type="entry name" value="retropepsin_like"/>
    <property type="match status" value="1"/>
</dbReference>
<dbReference type="Pfam" id="PF13650">
    <property type="entry name" value="Asp_protease_2"/>
    <property type="match status" value="1"/>
</dbReference>
<dbReference type="PANTHER" id="PTHR46888">
    <property type="entry name" value="ZINC KNUCKLE DOMAINCONTAINING PROTEIN-RELATED"/>
    <property type="match status" value="1"/>
</dbReference>
<reference evidence="5 6" key="1">
    <citation type="journal article" date="2019" name="Sci. Rep.">
        <title>Orb-weaving spider Araneus ventricosus genome elucidates the spidroin gene catalogue.</title>
        <authorList>
            <person name="Kono N."/>
            <person name="Nakamura H."/>
            <person name="Ohtoshi R."/>
            <person name="Moran D.A.P."/>
            <person name="Shinohara A."/>
            <person name="Yoshida Y."/>
            <person name="Fujiwara M."/>
            <person name="Mori M."/>
            <person name="Tomita M."/>
            <person name="Arakawa K."/>
        </authorList>
    </citation>
    <scope>NUCLEOTIDE SEQUENCE [LARGE SCALE GENOMIC DNA]</scope>
</reference>
<protein>
    <recommendedName>
        <fullName evidence="4">CCHC-type domain-containing protein</fullName>
    </recommendedName>
</protein>
<feature type="non-terminal residue" evidence="5">
    <location>
        <position position="1"/>
    </location>
</feature>
<keyword evidence="1" id="KW-0479">Metal-binding</keyword>